<sequence length="203" mass="23108">MPTWSIAEQFQIRHTFNTQEFIVDIVKRSCSYNFWELVEIPCRHVVAALSYKKQNPDDFVDVCYIREKYALCYGFSVSPINGQKMWLEVQTDKLLLPVYKNGSGRQGKGRIRECGEDGVRRRRLGVAYICTNCDKFGHNALSCKRFTQYPNALKRKPNASQADNNVVADNNIVASHASSCVVDTSHIGLSKIQAKQKKGRNLK</sequence>
<keyword evidence="7" id="KW-1185">Reference proteome</keyword>
<evidence type="ECO:0000256" key="4">
    <source>
        <dbReference type="PROSITE-ProRule" id="PRU00325"/>
    </source>
</evidence>
<comment type="caution">
    <text evidence="6">The sequence shown here is derived from an EMBL/GenBank/DDBJ whole genome shotgun (WGS) entry which is preliminary data.</text>
</comment>
<dbReference type="Proteomes" id="UP001058974">
    <property type="component" value="Chromosome 2"/>
</dbReference>
<dbReference type="InterPro" id="IPR006564">
    <property type="entry name" value="Znf_PMZ"/>
</dbReference>
<dbReference type="PANTHER" id="PTHR31973">
    <property type="entry name" value="POLYPROTEIN, PUTATIVE-RELATED"/>
    <property type="match status" value="1"/>
</dbReference>
<evidence type="ECO:0000259" key="5">
    <source>
        <dbReference type="PROSITE" id="PS50966"/>
    </source>
</evidence>
<keyword evidence="1" id="KW-0479">Metal-binding</keyword>
<evidence type="ECO:0000256" key="1">
    <source>
        <dbReference type="ARBA" id="ARBA00022723"/>
    </source>
</evidence>
<dbReference type="AlphaFoldDB" id="A0A9D4YG10"/>
<dbReference type="PANTHER" id="PTHR31973:SF187">
    <property type="entry name" value="MUTATOR TRANSPOSASE MUDRA PROTEIN"/>
    <property type="match status" value="1"/>
</dbReference>
<proteinExistence type="predicted"/>
<dbReference type="GO" id="GO:0008270">
    <property type="term" value="F:zinc ion binding"/>
    <property type="evidence" value="ECO:0007669"/>
    <property type="project" value="UniProtKB-KW"/>
</dbReference>
<organism evidence="6 7">
    <name type="scientific">Pisum sativum</name>
    <name type="common">Garden pea</name>
    <name type="synonym">Lathyrus oleraceus</name>
    <dbReference type="NCBI Taxonomy" id="3888"/>
    <lineage>
        <taxon>Eukaryota</taxon>
        <taxon>Viridiplantae</taxon>
        <taxon>Streptophyta</taxon>
        <taxon>Embryophyta</taxon>
        <taxon>Tracheophyta</taxon>
        <taxon>Spermatophyta</taxon>
        <taxon>Magnoliopsida</taxon>
        <taxon>eudicotyledons</taxon>
        <taxon>Gunneridae</taxon>
        <taxon>Pentapetalae</taxon>
        <taxon>rosids</taxon>
        <taxon>fabids</taxon>
        <taxon>Fabales</taxon>
        <taxon>Fabaceae</taxon>
        <taxon>Papilionoideae</taxon>
        <taxon>50 kb inversion clade</taxon>
        <taxon>NPAAA clade</taxon>
        <taxon>Hologalegina</taxon>
        <taxon>IRL clade</taxon>
        <taxon>Fabeae</taxon>
        <taxon>Lathyrus</taxon>
    </lineage>
</organism>
<evidence type="ECO:0000313" key="6">
    <source>
        <dbReference type="EMBL" id="KAI5438926.1"/>
    </source>
</evidence>
<dbReference type="InterPro" id="IPR007527">
    <property type="entry name" value="Znf_SWIM"/>
</dbReference>
<evidence type="ECO:0000256" key="3">
    <source>
        <dbReference type="ARBA" id="ARBA00022833"/>
    </source>
</evidence>
<reference evidence="6 7" key="1">
    <citation type="journal article" date="2022" name="Nat. Genet.">
        <title>Improved pea reference genome and pan-genome highlight genomic features and evolutionary characteristics.</title>
        <authorList>
            <person name="Yang T."/>
            <person name="Liu R."/>
            <person name="Luo Y."/>
            <person name="Hu S."/>
            <person name="Wang D."/>
            <person name="Wang C."/>
            <person name="Pandey M.K."/>
            <person name="Ge S."/>
            <person name="Xu Q."/>
            <person name="Li N."/>
            <person name="Li G."/>
            <person name="Huang Y."/>
            <person name="Saxena R.K."/>
            <person name="Ji Y."/>
            <person name="Li M."/>
            <person name="Yan X."/>
            <person name="He Y."/>
            <person name="Liu Y."/>
            <person name="Wang X."/>
            <person name="Xiang C."/>
            <person name="Varshney R.K."/>
            <person name="Ding H."/>
            <person name="Gao S."/>
            <person name="Zong X."/>
        </authorList>
    </citation>
    <scope>NUCLEOTIDE SEQUENCE [LARGE SCALE GENOMIC DNA]</scope>
    <source>
        <strain evidence="6 7">cv. Zhongwan 6</strain>
    </source>
</reference>
<gene>
    <name evidence="6" type="ORF">KIW84_024594</name>
</gene>
<keyword evidence="3" id="KW-0862">Zinc</keyword>
<evidence type="ECO:0000256" key="2">
    <source>
        <dbReference type="ARBA" id="ARBA00022771"/>
    </source>
</evidence>
<dbReference type="Gramene" id="Psat02G0459400-T1">
    <property type="protein sequence ID" value="KAI5438926.1"/>
    <property type="gene ID" value="KIW84_024594"/>
</dbReference>
<dbReference type="SMART" id="SM00575">
    <property type="entry name" value="ZnF_PMZ"/>
    <property type="match status" value="1"/>
</dbReference>
<dbReference type="PROSITE" id="PS50966">
    <property type="entry name" value="ZF_SWIM"/>
    <property type="match status" value="1"/>
</dbReference>
<evidence type="ECO:0000313" key="7">
    <source>
        <dbReference type="Proteomes" id="UP001058974"/>
    </source>
</evidence>
<dbReference type="Pfam" id="PF04434">
    <property type="entry name" value="SWIM"/>
    <property type="match status" value="1"/>
</dbReference>
<dbReference type="EMBL" id="JAMSHJ010000002">
    <property type="protein sequence ID" value="KAI5438926.1"/>
    <property type="molecule type" value="Genomic_DNA"/>
</dbReference>
<keyword evidence="2 4" id="KW-0863">Zinc-finger</keyword>
<feature type="domain" description="SWIM-type" evidence="5">
    <location>
        <begin position="21"/>
        <end position="53"/>
    </location>
</feature>
<accession>A0A9D4YG10</accession>
<name>A0A9D4YG10_PEA</name>
<protein>
    <recommendedName>
        <fullName evidence="5">SWIM-type domain-containing protein</fullName>
    </recommendedName>
</protein>